<keyword evidence="1" id="KW-0677">Repeat</keyword>
<dbReference type="InterPro" id="IPR009003">
    <property type="entry name" value="Peptidase_S1_PA"/>
</dbReference>
<organism evidence="4 5">
    <name type="scientific">Parabacteroides distasonis</name>
    <dbReference type="NCBI Taxonomy" id="823"/>
    <lineage>
        <taxon>Bacteria</taxon>
        <taxon>Pseudomonadati</taxon>
        <taxon>Bacteroidota</taxon>
        <taxon>Bacteroidia</taxon>
        <taxon>Bacteroidales</taxon>
        <taxon>Tannerellaceae</taxon>
        <taxon>Parabacteroides</taxon>
    </lineage>
</organism>
<proteinExistence type="predicted"/>
<dbReference type="Gene3D" id="2.40.10.120">
    <property type="match status" value="1"/>
</dbReference>
<dbReference type="PANTHER" id="PTHR44858">
    <property type="entry name" value="TETRATRICOPEPTIDE REPEAT PROTEIN 6"/>
    <property type="match status" value="1"/>
</dbReference>
<dbReference type="Pfam" id="PF13365">
    <property type="entry name" value="Trypsin_2"/>
    <property type="match status" value="1"/>
</dbReference>
<evidence type="ECO:0000313" key="4">
    <source>
        <dbReference type="EMBL" id="CUM86841.1"/>
    </source>
</evidence>
<dbReference type="SMART" id="SM00028">
    <property type="entry name" value="TPR"/>
    <property type="match status" value="3"/>
</dbReference>
<dbReference type="Pfam" id="PF13432">
    <property type="entry name" value="TPR_16"/>
    <property type="match status" value="1"/>
</dbReference>
<dbReference type="PROSITE" id="PS50005">
    <property type="entry name" value="TPR"/>
    <property type="match status" value="1"/>
</dbReference>
<dbReference type="SUPFAM" id="SSF48452">
    <property type="entry name" value="TPR-like"/>
    <property type="match status" value="2"/>
</dbReference>
<dbReference type="InterPro" id="IPR011990">
    <property type="entry name" value="TPR-like_helical_dom_sf"/>
</dbReference>
<dbReference type="InterPro" id="IPR019734">
    <property type="entry name" value="TPR_rpt"/>
</dbReference>
<dbReference type="Gene3D" id="1.25.40.10">
    <property type="entry name" value="Tetratricopeptide repeat domain"/>
    <property type="match status" value="2"/>
</dbReference>
<evidence type="ECO:0000256" key="2">
    <source>
        <dbReference type="ARBA" id="ARBA00022803"/>
    </source>
</evidence>
<dbReference type="PANTHER" id="PTHR44858:SF1">
    <property type="entry name" value="UDP-N-ACETYLGLUCOSAMINE--PEPTIDE N-ACETYLGLUCOSAMINYLTRANSFERASE SPINDLY-RELATED"/>
    <property type="match status" value="1"/>
</dbReference>
<dbReference type="SUPFAM" id="SSF50494">
    <property type="entry name" value="Trypsin-like serine proteases"/>
    <property type="match status" value="1"/>
</dbReference>
<evidence type="ECO:0000313" key="5">
    <source>
        <dbReference type="Proteomes" id="UP000095591"/>
    </source>
</evidence>
<feature type="repeat" description="TPR" evidence="3">
    <location>
        <begin position="498"/>
        <end position="531"/>
    </location>
</feature>
<dbReference type="AlphaFoldDB" id="A0A173S995"/>
<evidence type="ECO:0000256" key="3">
    <source>
        <dbReference type="PROSITE-ProRule" id="PRU00339"/>
    </source>
</evidence>
<protein>
    <submittedName>
        <fullName evidence="4">Predicted O-linked N-acetylglucosamine transferase, SPINDLY family</fullName>
    </submittedName>
</protein>
<dbReference type="GO" id="GO:0016740">
    <property type="term" value="F:transferase activity"/>
    <property type="evidence" value="ECO:0007669"/>
    <property type="project" value="UniProtKB-KW"/>
</dbReference>
<dbReference type="InterPro" id="IPR050498">
    <property type="entry name" value="Ycf3"/>
</dbReference>
<sequence>MRRIVLLITICCQVFWVAAQKKAPKWMDKQRKAVVTVTTYGKDNQKKASGTGFFITETGEALSGYSLFKDAARATVTDADGKEYPVSRILGADELYDVIKFKVEVPKKAVFLPIAREPISRGVTAYLMPYSTGKITKFGEGPVSEVSKLKEPFSYYKLSMALESGQVNAPVLTADGEVFGLAQEDASGKKEDSYAVSAGYANSLTIQSADAFNSTYSRIGIRKAWPSDASQAQVSLYLMASSQDPKTYLATLNDFIATFPDSPDGYLNRANHYAYHRADLAPTEAEQLAYLDKALEDINTASRFSERKGDIWFNRAKLIYGVAAADTTLNKEQWTVDAATEAIQKAIGEEDLPVYRQLEGDIHFYKGDFEQAFADYMKVNDSDMASSTSWYWAAKAKANIRGANFGDIIALLDSAIAKCGNPPTNEAAPYILERVDLRLKLMQYKEAVDDYDLYYDLLKGQVGDRFFYYREQAKFRMNDFPGALADIQSAIRLNPGDPTYPAEEASVYIRMENYDQALRSLENALRIAPDFASCYRLRGICYVRQGKKAEACEAFNKAKELGDPVVDKLIKEHCK</sequence>
<name>A0A173S995_PARDI</name>
<dbReference type="Proteomes" id="UP000095591">
    <property type="component" value="Unassembled WGS sequence"/>
</dbReference>
<gene>
    <name evidence="4" type="ORF">ERS852429_00976</name>
</gene>
<evidence type="ECO:0000256" key="1">
    <source>
        <dbReference type="ARBA" id="ARBA00022737"/>
    </source>
</evidence>
<keyword evidence="4" id="KW-0808">Transferase</keyword>
<dbReference type="RefSeq" id="WP_057318856.1">
    <property type="nucleotide sequence ID" value="NZ_CYXP01000001.1"/>
</dbReference>
<accession>A0A173S995</accession>
<keyword evidence="2 3" id="KW-0802">TPR repeat</keyword>
<reference evidence="4 5" key="1">
    <citation type="submission" date="2015-09" db="EMBL/GenBank/DDBJ databases">
        <authorList>
            <consortium name="Pathogen Informatics"/>
        </authorList>
    </citation>
    <scope>NUCLEOTIDE SEQUENCE [LARGE SCALE GENOMIC DNA]</scope>
    <source>
        <strain evidence="4 5">2789STDY5608872</strain>
    </source>
</reference>
<dbReference type="EMBL" id="CYXP01000001">
    <property type="protein sequence ID" value="CUM86841.1"/>
    <property type="molecule type" value="Genomic_DNA"/>
</dbReference>